<dbReference type="InterPro" id="IPR001036">
    <property type="entry name" value="Acrflvin-R"/>
</dbReference>
<dbReference type="SUPFAM" id="SSF82866">
    <property type="entry name" value="Multidrug efflux transporter AcrB transmembrane domain"/>
    <property type="match status" value="1"/>
</dbReference>
<gene>
    <name evidence="9" type="primary">secD</name>
    <name evidence="12" type="ORF">M972_111374</name>
</gene>
<dbReference type="GO" id="GO:0043952">
    <property type="term" value="P:protein transport by the Sec complex"/>
    <property type="evidence" value="ECO:0007669"/>
    <property type="project" value="UniProtKB-UniRule"/>
</dbReference>
<evidence type="ECO:0000259" key="11">
    <source>
        <dbReference type="Pfam" id="PF22599"/>
    </source>
</evidence>
<dbReference type="GO" id="GO:0006605">
    <property type="term" value="P:protein targeting"/>
    <property type="evidence" value="ECO:0007669"/>
    <property type="project" value="UniProtKB-UniRule"/>
</dbReference>
<feature type="domain" description="Protein export membrane protein SecD/SecF C-terminal" evidence="10">
    <location>
        <begin position="253"/>
        <end position="422"/>
    </location>
</feature>
<dbReference type="Gene3D" id="1.20.1640.10">
    <property type="entry name" value="Multidrug efflux transporter AcrB transmembrane domain"/>
    <property type="match status" value="1"/>
</dbReference>
<dbReference type="InterPro" id="IPR022813">
    <property type="entry name" value="SecD/SecF_arch_bac"/>
</dbReference>
<evidence type="ECO:0000313" key="12">
    <source>
        <dbReference type="EMBL" id="PFH02593.1"/>
    </source>
</evidence>
<dbReference type="NCBIfam" id="TIGR01129">
    <property type="entry name" value="secD"/>
    <property type="match status" value="1"/>
</dbReference>
<dbReference type="GO" id="GO:0015450">
    <property type="term" value="F:protein-transporting ATPase activity"/>
    <property type="evidence" value="ECO:0007669"/>
    <property type="project" value="InterPro"/>
</dbReference>
<dbReference type="Gene3D" id="3.30.70.3400">
    <property type="match status" value="1"/>
</dbReference>
<reference evidence="12 13" key="1">
    <citation type="submission" date="2017-09" db="EMBL/GenBank/DDBJ databases">
        <title>Evaluation of Pacific Biosciences Sequencing Technology to Finishing C. thermocellum Genome Sequences.</title>
        <authorList>
            <person name="Brown S."/>
        </authorList>
    </citation>
    <scope>NUCLEOTIDE SEQUENCE [LARGE SCALE GENOMIC DNA]</scope>
    <source>
        <strain evidence="12 13">AD2</strain>
    </source>
</reference>
<evidence type="ECO:0000256" key="9">
    <source>
        <dbReference type="HAMAP-Rule" id="MF_01463"/>
    </source>
</evidence>
<dbReference type="InterPro" id="IPR005791">
    <property type="entry name" value="SecD"/>
</dbReference>
<evidence type="ECO:0000256" key="8">
    <source>
        <dbReference type="ARBA" id="ARBA00023136"/>
    </source>
</evidence>
<evidence type="ECO:0000256" key="6">
    <source>
        <dbReference type="ARBA" id="ARBA00022989"/>
    </source>
</evidence>
<comment type="function">
    <text evidence="9">Part of the Sec protein translocase complex. Interacts with the SecYEG preprotein conducting channel. SecDF uses the proton motive force (PMF) to complete protein translocation after the ATP-dependent function of SecA.</text>
</comment>
<comment type="caution">
    <text evidence="9">Lacks conserved residue(s) required for the propagation of feature annotation.</text>
</comment>
<keyword evidence="7 9" id="KW-0811">Translocation</keyword>
<keyword evidence="3 9" id="KW-1003">Cell membrane</keyword>
<feature type="transmembrane region" description="Helical" evidence="9">
    <location>
        <begin position="273"/>
        <end position="293"/>
    </location>
</feature>
<evidence type="ECO:0000313" key="13">
    <source>
        <dbReference type="Proteomes" id="UP000223596"/>
    </source>
</evidence>
<dbReference type="Gene3D" id="3.30.1360.200">
    <property type="match status" value="1"/>
</dbReference>
<dbReference type="PRINTS" id="PR00702">
    <property type="entry name" value="ACRIFLAVINRP"/>
</dbReference>
<evidence type="ECO:0000256" key="2">
    <source>
        <dbReference type="ARBA" id="ARBA00022448"/>
    </source>
</evidence>
<dbReference type="HAMAP" id="MF_01463_B">
    <property type="entry name" value="SecD_B"/>
    <property type="match status" value="1"/>
</dbReference>
<comment type="similarity">
    <text evidence="9">Belongs to the SecD/SecF family. SecD subfamily.</text>
</comment>
<feature type="transmembrane region" description="Helical" evidence="9">
    <location>
        <begin position="397"/>
        <end position="421"/>
    </location>
</feature>
<evidence type="ECO:0000256" key="7">
    <source>
        <dbReference type="ARBA" id="ARBA00023010"/>
    </source>
</evidence>
<comment type="caution">
    <text evidence="12">The sequence shown here is derived from an EMBL/GenBank/DDBJ whole genome shotgun (WGS) entry which is preliminary data.</text>
</comment>
<evidence type="ECO:0000256" key="1">
    <source>
        <dbReference type="ARBA" id="ARBA00004651"/>
    </source>
</evidence>
<dbReference type="EMBL" id="PDBW01000001">
    <property type="protein sequence ID" value="PFH02593.1"/>
    <property type="molecule type" value="Genomic_DNA"/>
</dbReference>
<feature type="domain" description="SecDF P1 head subdomain" evidence="11">
    <location>
        <begin position="144"/>
        <end position="251"/>
    </location>
</feature>
<keyword evidence="4 9" id="KW-0812">Transmembrane</keyword>
<dbReference type="InterPro" id="IPR055344">
    <property type="entry name" value="SecD_SecF_C_bact"/>
</dbReference>
<evidence type="ECO:0000256" key="3">
    <source>
        <dbReference type="ARBA" id="ARBA00022475"/>
    </source>
</evidence>
<feature type="transmembrane region" description="Helical" evidence="9">
    <location>
        <begin position="298"/>
        <end position="320"/>
    </location>
</feature>
<dbReference type="NCBIfam" id="TIGR00916">
    <property type="entry name" value="2A0604s01"/>
    <property type="match status" value="1"/>
</dbReference>
<dbReference type="GO" id="GO:0065002">
    <property type="term" value="P:intracellular protein transmembrane transport"/>
    <property type="evidence" value="ECO:0007669"/>
    <property type="project" value="UniProtKB-UniRule"/>
</dbReference>
<comment type="subcellular location">
    <subcellularLocation>
        <location evidence="1 9">Cell membrane</location>
        <topology evidence="1 9">Multi-pass membrane protein</topology>
    </subcellularLocation>
</comment>
<dbReference type="PANTHER" id="PTHR30081">
    <property type="entry name" value="PROTEIN-EXPORT MEMBRANE PROTEIN SEC"/>
    <property type="match status" value="1"/>
</dbReference>
<evidence type="ECO:0000256" key="4">
    <source>
        <dbReference type="ARBA" id="ARBA00022692"/>
    </source>
</evidence>
<protein>
    <recommendedName>
        <fullName evidence="9">Protein translocase subunit SecD</fullName>
    </recommendedName>
</protein>
<organism evidence="12 13">
    <name type="scientific">Acetivibrio thermocellus AD2</name>
    <dbReference type="NCBI Taxonomy" id="1138384"/>
    <lineage>
        <taxon>Bacteria</taxon>
        <taxon>Bacillati</taxon>
        <taxon>Bacillota</taxon>
        <taxon>Clostridia</taxon>
        <taxon>Eubacteriales</taxon>
        <taxon>Oscillospiraceae</taxon>
        <taxon>Acetivibrio</taxon>
    </lineage>
</organism>
<dbReference type="InterPro" id="IPR048634">
    <property type="entry name" value="SecD_SecF_C"/>
</dbReference>
<dbReference type="AlphaFoldDB" id="A0AB36TFK6"/>
<keyword evidence="2 9" id="KW-0813">Transport</keyword>
<dbReference type="RefSeq" id="WP_003517264.1">
    <property type="nucleotide sequence ID" value="NZ_CP013828.1"/>
</dbReference>
<name>A0AB36TFK6_ACETH</name>
<comment type="subunit">
    <text evidence="9">Forms a complex with SecF. Part of the essential Sec protein translocation apparatus which comprises SecA, SecYEG and auxiliary proteins SecDF. Other proteins may also be involved.</text>
</comment>
<accession>A0AB36TFK6</accession>
<sequence>MRWSSGIKFFLVLAVIAAMTAIVFTGLKIPNTDFVIPKAYDGIRYGIDISGGVSAVLTAPDGITPTDDELDTVKGIIDTRLEGKQIYDKTVTVDRVNKRVLVEIPYKKGGEYGDPYETIADIGATAMLTFREVDEDKVDPETGVYEMTDRIVLQGNDIESAVAETDPQTQYGIVRLIFSDEGAKKFEEATERLVGKRIAIYLDDQMISAPIVNEKISGKDRAVINLGFIDRNESIEYAKELAAIIRSGALPFKLEAKDVNHISPIIGESALNISIYAGAVAIILVWLFMLLYYRVPGLVADITLLGQVAAIILVFVLSGMSLTLPGIAGLILTVGMSVDANVIIFERIKEELRSGKTVQAAIELGFKRAFTAILDGNLTTLITAAVLYYFGTGAVRSFAITLGLGIIVNFITAIVATKIVLNALSQIRVLRKPWLFGAKGGTANV</sequence>
<proteinExistence type="inferred from homology"/>
<dbReference type="Pfam" id="PF22599">
    <property type="entry name" value="SecDF_P1_head"/>
    <property type="match status" value="1"/>
</dbReference>
<dbReference type="FunFam" id="1.20.1640.10:FF:000004">
    <property type="entry name" value="Protein translocase subunit SecD"/>
    <property type="match status" value="1"/>
</dbReference>
<evidence type="ECO:0000259" key="10">
    <source>
        <dbReference type="Pfam" id="PF02355"/>
    </source>
</evidence>
<keyword evidence="6 9" id="KW-1133">Transmembrane helix</keyword>
<dbReference type="GO" id="GO:0005886">
    <property type="term" value="C:plasma membrane"/>
    <property type="evidence" value="ECO:0007669"/>
    <property type="project" value="UniProtKB-SubCell"/>
</dbReference>
<keyword evidence="8 9" id="KW-0472">Membrane</keyword>
<keyword evidence="5 9" id="KW-0653">Protein transport</keyword>
<dbReference type="Proteomes" id="UP000223596">
    <property type="component" value="Unassembled WGS sequence"/>
</dbReference>
<dbReference type="PANTHER" id="PTHR30081:SF1">
    <property type="entry name" value="PROTEIN TRANSLOCASE SUBUNIT SECD"/>
    <property type="match status" value="1"/>
</dbReference>
<feature type="transmembrane region" description="Helical" evidence="9">
    <location>
        <begin position="369"/>
        <end position="391"/>
    </location>
</feature>
<evidence type="ECO:0000256" key="5">
    <source>
        <dbReference type="ARBA" id="ARBA00022927"/>
    </source>
</evidence>
<dbReference type="Pfam" id="PF02355">
    <property type="entry name" value="SecD_SecF_C"/>
    <property type="match status" value="1"/>
</dbReference>
<dbReference type="InterPro" id="IPR054384">
    <property type="entry name" value="SecDF_P1_head"/>
</dbReference>